<dbReference type="PANTHER" id="PTHR34580">
    <property type="match status" value="1"/>
</dbReference>
<dbReference type="Gene3D" id="1.10.10.60">
    <property type="entry name" value="Homeodomain-like"/>
    <property type="match status" value="1"/>
</dbReference>
<dbReference type="PROSITE" id="PS52050">
    <property type="entry name" value="WYL"/>
    <property type="match status" value="1"/>
</dbReference>
<dbReference type="Pfam" id="PF13384">
    <property type="entry name" value="HTH_23"/>
    <property type="match status" value="1"/>
</dbReference>
<dbReference type="InterPro" id="IPR057727">
    <property type="entry name" value="WCX_dom"/>
</dbReference>
<evidence type="ECO:0000313" key="4">
    <source>
        <dbReference type="Proteomes" id="UP000810292"/>
    </source>
</evidence>
<protein>
    <submittedName>
        <fullName evidence="3">WYL domain-containing protein</fullName>
    </submittedName>
</protein>
<dbReference type="Proteomes" id="UP000810292">
    <property type="component" value="Unassembled WGS sequence"/>
</dbReference>
<dbReference type="InterPro" id="IPR026881">
    <property type="entry name" value="WYL_dom"/>
</dbReference>
<dbReference type="Pfam" id="PF13280">
    <property type="entry name" value="WYL"/>
    <property type="match status" value="1"/>
</dbReference>
<reference evidence="3" key="2">
    <citation type="journal article" date="2021" name="PeerJ">
        <title>Extensive microbial diversity within the chicken gut microbiome revealed by metagenomics and culture.</title>
        <authorList>
            <person name="Gilroy R."/>
            <person name="Ravi A."/>
            <person name="Getino M."/>
            <person name="Pursley I."/>
            <person name="Horton D.L."/>
            <person name="Alikhan N.F."/>
            <person name="Baker D."/>
            <person name="Gharbi K."/>
            <person name="Hall N."/>
            <person name="Watson M."/>
            <person name="Adriaenssens E.M."/>
            <person name="Foster-Nyarko E."/>
            <person name="Jarju S."/>
            <person name="Secka A."/>
            <person name="Antonio M."/>
            <person name="Oren A."/>
            <person name="Chaudhuri R.R."/>
            <person name="La Ragione R."/>
            <person name="Hildebrand F."/>
            <person name="Pallen M.J."/>
        </authorList>
    </citation>
    <scope>NUCLEOTIDE SEQUENCE</scope>
    <source>
        <strain evidence="3">14700</strain>
    </source>
</reference>
<dbReference type="AlphaFoldDB" id="A0A9D9IEF1"/>
<dbReference type="EMBL" id="JADIMF010000158">
    <property type="protein sequence ID" value="MBO8470066.1"/>
    <property type="molecule type" value="Genomic_DNA"/>
</dbReference>
<dbReference type="Pfam" id="PF25583">
    <property type="entry name" value="WCX"/>
    <property type="match status" value="1"/>
</dbReference>
<dbReference type="SUPFAM" id="SSF46785">
    <property type="entry name" value="Winged helix' DNA-binding domain"/>
    <property type="match status" value="1"/>
</dbReference>
<organism evidence="3 4">
    <name type="scientific">Candidatus Ornithospirochaeta stercoravium</name>
    <dbReference type="NCBI Taxonomy" id="2840897"/>
    <lineage>
        <taxon>Bacteria</taxon>
        <taxon>Pseudomonadati</taxon>
        <taxon>Spirochaetota</taxon>
        <taxon>Spirochaetia</taxon>
        <taxon>Spirochaetales</taxon>
        <taxon>Spirochaetaceae</taxon>
        <taxon>Spirochaetaceae incertae sedis</taxon>
        <taxon>Candidatus Ornithospirochaeta</taxon>
    </lineage>
</organism>
<name>A0A9D9IEF1_9SPIO</name>
<feature type="domain" description="WYL" evidence="1">
    <location>
        <begin position="162"/>
        <end position="227"/>
    </location>
</feature>
<dbReference type="InterPro" id="IPR051534">
    <property type="entry name" value="CBASS_pafABC_assoc_protein"/>
</dbReference>
<accession>A0A9D9IEF1</accession>
<evidence type="ECO:0000313" key="3">
    <source>
        <dbReference type="EMBL" id="MBO8470066.1"/>
    </source>
</evidence>
<dbReference type="PANTHER" id="PTHR34580:SF1">
    <property type="entry name" value="PROTEIN PAFC"/>
    <property type="match status" value="1"/>
</dbReference>
<evidence type="ECO:0000259" key="1">
    <source>
        <dbReference type="Pfam" id="PF13280"/>
    </source>
</evidence>
<feature type="domain" description="WCX" evidence="2">
    <location>
        <begin position="256"/>
        <end position="330"/>
    </location>
</feature>
<evidence type="ECO:0000259" key="2">
    <source>
        <dbReference type="Pfam" id="PF25583"/>
    </source>
</evidence>
<gene>
    <name evidence="3" type="ORF">IAA72_09850</name>
</gene>
<reference evidence="3" key="1">
    <citation type="submission" date="2020-10" db="EMBL/GenBank/DDBJ databases">
        <authorList>
            <person name="Gilroy R."/>
        </authorList>
    </citation>
    <scope>NUCLEOTIDE SEQUENCE</scope>
    <source>
        <strain evidence="3">14700</strain>
    </source>
</reference>
<comment type="caution">
    <text evidence="3">The sequence shown here is derived from an EMBL/GenBank/DDBJ whole genome shotgun (WGS) entry which is preliminary data.</text>
</comment>
<proteinExistence type="predicted"/>
<sequence>MPVDNIATMLSVATYIANGNGKSVYDIADHFGISIRTVYRILDRLQEEGYPLTNEERRNGKEKLWTMLHITETDEYGTALPSSEFSDEEKILLHYMLSELKKDENMLPSFRSIRMKLSNMLSQKAVAFPSIDYPDNINRKLYPIENINEIAKNASKRIRKNVSIILKAINNKERCNMIYHVPNKEASLTAEISPIFLFFFDGGIYLQALIEDGNLRTYAVERIEEIKENKGSKALSPSFNPRMLLTDPFGPFIGKERIDAEVLISPEQVHYVKERKWPSSVVITDLDDGSAIFKVTTYGEHEFTNWLLSQKASAELIKPTWLREKVHSMLYDMTKHYE</sequence>
<dbReference type="InterPro" id="IPR036390">
    <property type="entry name" value="WH_DNA-bd_sf"/>
</dbReference>